<organism evidence="7 8">
    <name type="scientific">Austwickia chelonae NBRC 105200</name>
    <dbReference type="NCBI Taxonomy" id="1184607"/>
    <lineage>
        <taxon>Bacteria</taxon>
        <taxon>Bacillati</taxon>
        <taxon>Actinomycetota</taxon>
        <taxon>Actinomycetes</taxon>
        <taxon>Micrococcales</taxon>
        <taxon>Dermatophilaceae</taxon>
        <taxon>Austwickia</taxon>
    </lineage>
</organism>
<dbReference type="GO" id="GO:0016212">
    <property type="term" value="F:kynurenine-oxoglutarate transaminase activity"/>
    <property type="evidence" value="ECO:0007669"/>
    <property type="project" value="TreeGrafter"/>
</dbReference>
<evidence type="ECO:0000256" key="4">
    <source>
        <dbReference type="ARBA" id="ARBA00022679"/>
    </source>
</evidence>
<dbReference type="PANTHER" id="PTHR43807:SF20">
    <property type="entry name" value="FI04487P"/>
    <property type="match status" value="1"/>
</dbReference>
<evidence type="ECO:0000256" key="3">
    <source>
        <dbReference type="ARBA" id="ARBA00022576"/>
    </source>
</evidence>
<dbReference type="InterPro" id="IPR015422">
    <property type="entry name" value="PyrdxlP-dep_Trfase_small"/>
</dbReference>
<evidence type="ECO:0000256" key="2">
    <source>
        <dbReference type="ARBA" id="ARBA00007441"/>
    </source>
</evidence>
<dbReference type="FunFam" id="3.40.640.10:FF:000033">
    <property type="entry name" value="Aspartate aminotransferase"/>
    <property type="match status" value="1"/>
</dbReference>
<dbReference type="Gene3D" id="3.90.1150.10">
    <property type="entry name" value="Aspartate Aminotransferase, domain 1"/>
    <property type="match status" value="1"/>
</dbReference>
<dbReference type="InterPro" id="IPR004839">
    <property type="entry name" value="Aminotransferase_I/II_large"/>
</dbReference>
<dbReference type="PANTHER" id="PTHR43807">
    <property type="entry name" value="FI04487P"/>
    <property type="match status" value="1"/>
</dbReference>
<evidence type="ECO:0000259" key="6">
    <source>
        <dbReference type="Pfam" id="PF00155"/>
    </source>
</evidence>
<protein>
    <submittedName>
        <fullName evidence="7">Putative aminotransferase</fullName>
    </submittedName>
</protein>
<comment type="cofactor">
    <cofactor evidence="1">
        <name>pyridoxal 5'-phosphate</name>
        <dbReference type="ChEBI" id="CHEBI:597326"/>
    </cofactor>
</comment>
<comment type="caution">
    <text evidence="7">The sequence shown here is derived from an EMBL/GenBank/DDBJ whole genome shotgun (WGS) entry which is preliminary data.</text>
</comment>
<evidence type="ECO:0000256" key="5">
    <source>
        <dbReference type="ARBA" id="ARBA00022898"/>
    </source>
</evidence>
<dbReference type="CDD" id="cd00609">
    <property type="entry name" value="AAT_like"/>
    <property type="match status" value="1"/>
</dbReference>
<evidence type="ECO:0000313" key="7">
    <source>
        <dbReference type="EMBL" id="GAB76553.1"/>
    </source>
</evidence>
<comment type="similarity">
    <text evidence="2">Belongs to the class-I pyridoxal-phosphate-dependent aminotransferase family.</text>
</comment>
<dbReference type="SUPFAM" id="SSF53383">
    <property type="entry name" value="PLP-dependent transferases"/>
    <property type="match status" value="1"/>
</dbReference>
<evidence type="ECO:0000313" key="8">
    <source>
        <dbReference type="Proteomes" id="UP000008495"/>
    </source>
</evidence>
<dbReference type="Proteomes" id="UP000008495">
    <property type="component" value="Unassembled WGS sequence"/>
</dbReference>
<keyword evidence="8" id="KW-1185">Reference proteome</keyword>
<feature type="domain" description="Aminotransferase class I/classII large" evidence="6">
    <location>
        <begin position="30"/>
        <end position="379"/>
    </location>
</feature>
<keyword evidence="5" id="KW-0663">Pyridoxal phosphate</keyword>
<dbReference type="STRING" id="100225.SAMN05421595_1682"/>
<dbReference type="OrthoDB" id="9763453at2"/>
<dbReference type="GO" id="GO:0030170">
    <property type="term" value="F:pyridoxal phosphate binding"/>
    <property type="evidence" value="ECO:0007669"/>
    <property type="project" value="InterPro"/>
</dbReference>
<dbReference type="InterPro" id="IPR015421">
    <property type="entry name" value="PyrdxlP-dep_Trfase_major"/>
</dbReference>
<dbReference type="Pfam" id="PF00155">
    <property type="entry name" value="Aminotran_1_2"/>
    <property type="match status" value="1"/>
</dbReference>
<gene>
    <name evidence="7" type="ORF">AUCHE_01_01150</name>
</gene>
<dbReference type="GO" id="GO:0005737">
    <property type="term" value="C:cytoplasm"/>
    <property type="evidence" value="ECO:0007669"/>
    <property type="project" value="TreeGrafter"/>
</dbReference>
<accession>K6V3C7</accession>
<dbReference type="eggNOG" id="COG0436">
    <property type="taxonomic scope" value="Bacteria"/>
</dbReference>
<reference evidence="7 8" key="1">
    <citation type="submission" date="2012-08" db="EMBL/GenBank/DDBJ databases">
        <title>Whole genome shotgun sequence of Austwickia chelonae NBRC 105200.</title>
        <authorList>
            <person name="Yoshida I."/>
            <person name="Hosoyama A."/>
            <person name="Tsuchikane K."/>
            <person name="Katsumata H."/>
            <person name="Ando Y."/>
            <person name="Ohji S."/>
            <person name="Hamada M."/>
            <person name="Tamura T."/>
            <person name="Yamazoe A."/>
            <person name="Yamazaki S."/>
            <person name="Fujita N."/>
        </authorList>
    </citation>
    <scope>NUCLEOTIDE SEQUENCE [LARGE SCALE GENOMIC DNA]</scope>
    <source>
        <strain evidence="7 8">NBRC 105200</strain>
    </source>
</reference>
<dbReference type="InterPro" id="IPR015424">
    <property type="entry name" value="PyrdxlP-dep_Trfase"/>
</dbReference>
<dbReference type="InterPro" id="IPR051326">
    <property type="entry name" value="Kynurenine-oxoglutarate_AT"/>
</dbReference>
<sequence length="393" mass="42570">MTAPLTSRMREFGTTIFTVMSDLAARHGAVNLGQGFPDTDGPEHLMRAAAQAIQDGHNQYPPLRGNAVLREAVAEHQHRFYDLSVDPHNEILITAGATEGLSVCLNALCEPGDEVVLIEPFYDAYAAAVALAGGRRRTVPLRGPDLRLQESDLRAAVGPRTRAIVVNTPHNPTGKVFDTEELTLIGKIAVEAGCWVITDEVYEHLVYDDVRHVPLAVLARTVPELAPLDDRLLTISSAGKTFSVTGWKIGWITGRAAGIAATATVKQYLSFSGGAPFQPAVAAGLRQEDRLFDELTTSMRVRRDILADGLREAGFTVRGGQGTYFLLADASPLGVTDASAFCQELPARCGVVGIPVTAFCDEPDPYSTLVRFAYCKREDVLVEAARRLRTLHH</sequence>
<proteinExistence type="inferred from homology"/>
<evidence type="ECO:0000256" key="1">
    <source>
        <dbReference type="ARBA" id="ARBA00001933"/>
    </source>
</evidence>
<dbReference type="AlphaFoldDB" id="K6V3C7"/>
<keyword evidence="3 7" id="KW-0032">Aminotransferase</keyword>
<dbReference type="Gene3D" id="3.40.640.10">
    <property type="entry name" value="Type I PLP-dependent aspartate aminotransferase-like (Major domain)"/>
    <property type="match status" value="1"/>
</dbReference>
<dbReference type="EMBL" id="BAGZ01000001">
    <property type="protein sequence ID" value="GAB76553.1"/>
    <property type="molecule type" value="Genomic_DNA"/>
</dbReference>
<keyword evidence="4 7" id="KW-0808">Transferase</keyword>
<name>K6V3C7_9MICO</name>
<dbReference type="RefSeq" id="WP_006501303.1">
    <property type="nucleotide sequence ID" value="NZ_BAGZ01000001.1"/>
</dbReference>